<accession>A0A1G2USM4</accession>
<dbReference type="GO" id="GO:0004521">
    <property type="term" value="F:RNA endonuclease activity"/>
    <property type="evidence" value="ECO:0007669"/>
    <property type="project" value="UniProtKB-UniRule"/>
</dbReference>
<evidence type="ECO:0000256" key="2">
    <source>
        <dbReference type="ARBA" id="ARBA00022722"/>
    </source>
</evidence>
<dbReference type="EMBL" id="MHWS01000011">
    <property type="protein sequence ID" value="OHB12328.1"/>
    <property type="molecule type" value="Genomic_DNA"/>
</dbReference>
<dbReference type="NCBIfam" id="TIGR00043">
    <property type="entry name" value="rRNA maturation RNase YbeY"/>
    <property type="match status" value="1"/>
</dbReference>
<dbReference type="GO" id="GO:0006364">
    <property type="term" value="P:rRNA processing"/>
    <property type="evidence" value="ECO:0007669"/>
    <property type="project" value="UniProtKB-UniRule"/>
</dbReference>
<feature type="binding site" evidence="7">
    <location>
        <position position="98"/>
    </location>
    <ligand>
        <name>Zn(2+)</name>
        <dbReference type="ChEBI" id="CHEBI:29105"/>
        <note>catalytic</note>
    </ligand>
</feature>
<keyword evidence="7" id="KW-0963">Cytoplasm</keyword>
<sequence length="128" mass="15608">MERLKEEKIKKARLNDIVGQVKNDILGKRYELSFAFIDKTRSKFLNKTYRKKDKPTDALSFPLDKNRGEILICKEIAKIKSVKFEMPYRNYMLFLVIHAIFHLKGFKHSDKMERYELTYYSRYRRRYL</sequence>
<dbReference type="Proteomes" id="UP000177276">
    <property type="component" value="Unassembled WGS sequence"/>
</dbReference>
<keyword evidence="3 7" id="KW-0479">Metal-binding</keyword>
<evidence type="ECO:0000313" key="9">
    <source>
        <dbReference type="Proteomes" id="UP000177276"/>
    </source>
</evidence>
<dbReference type="GO" id="GO:0008270">
    <property type="term" value="F:zinc ion binding"/>
    <property type="evidence" value="ECO:0007669"/>
    <property type="project" value="UniProtKB-UniRule"/>
</dbReference>
<evidence type="ECO:0000256" key="3">
    <source>
        <dbReference type="ARBA" id="ARBA00022723"/>
    </source>
</evidence>
<dbReference type="InterPro" id="IPR023091">
    <property type="entry name" value="MetalPrtase_cat_dom_sf_prd"/>
</dbReference>
<dbReference type="GO" id="GO:0004222">
    <property type="term" value="F:metalloendopeptidase activity"/>
    <property type="evidence" value="ECO:0007669"/>
    <property type="project" value="InterPro"/>
</dbReference>
<keyword evidence="2 7" id="KW-0540">Nuclease</keyword>
<keyword evidence="4 7" id="KW-0255">Endonuclease</keyword>
<keyword evidence="5 7" id="KW-0378">Hydrolase</keyword>
<keyword evidence="6 7" id="KW-0862">Zinc</keyword>
<dbReference type="HAMAP" id="MF_00009">
    <property type="entry name" value="Endoribonucl_YbeY"/>
    <property type="match status" value="1"/>
</dbReference>
<comment type="cofactor">
    <cofactor evidence="7">
        <name>Zn(2+)</name>
        <dbReference type="ChEBI" id="CHEBI:29105"/>
    </cofactor>
    <text evidence="7">Binds 1 zinc ion.</text>
</comment>
<evidence type="ECO:0000256" key="7">
    <source>
        <dbReference type="HAMAP-Rule" id="MF_00009"/>
    </source>
</evidence>
<dbReference type="AlphaFoldDB" id="A0A1G2USM4"/>
<name>A0A1G2USM4_9BACT</name>
<dbReference type="Pfam" id="PF02130">
    <property type="entry name" value="YbeY"/>
    <property type="match status" value="1"/>
</dbReference>
<feature type="binding site" evidence="7">
    <location>
        <position position="102"/>
    </location>
    <ligand>
        <name>Zn(2+)</name>
        <dbReference type="ChEBI" id="CHEBI:29105"/>
        <note>catalytic</note>
    </ligand>
</feature>
<gene>
    <name evidence="7" type="primary">ybeY</name>
    <name evidence="8" type="ORF">A3G46_01980</name>
</gene>
<comment type="similarity">
    <text evidence="1 7">Belongs to the endoribonuclease YbeY family.</text>
</comment>
<dbReference type="InterPro" id="IPR002036">
    <property type="entry name" value="YbeY"/>
</dbReference>
<dbReference type="Gene3D" id="3.40.390.30">
    <property type="entry name" value="Metalloproteases ('zincins'), catalytic domain"/>
    <property type="match status" value="1"/>
</dbReference>
<dbReference type="SUPFAM" id="SSF55486">
    <property type="entry name" value="Metalloproteases ('zincins'), catalytic domain"/>
    <property type="match status" value="1"/>
</dbReference>
<organism evidence="8 9">
    <name type="scientific">Candidatus Zambryskibacteria bacterium RIFCSPLOWO2_12_FULL_39_16</name>
    <dbReference type="NCBI Taxonomy" id="1802775"/>
    <lineage>
        <taxon>Bacteria</taxon>
        <taxon>Candidatus Zambryskiibacteriota</taxon>
    </lineage>
</organism>
<dbReference type="EC" id="3.1.-.-" evidence="7"/>
<evidence type="ECO:0000256" key="4">
    <source>
        <dbReference type="ARBA" id="ARBA00022759"/>
    </source>
</evidence>
<comment type="caution">
    <text evidence="8">The sequence shown here is derived from an EMBL/GenBank/DDBJ whole genome shotgun (WGS) entry which is preliminary data.</text>
</comment>
<comment type="subcellular location">
    <subcellularLocation>
        <location evidence="7">Cytoplasm</location>
    </subcellularLocation>
</comment>
<feature type="binding site" evidence="7">
    <location>
        <position position="108"/>
    </location>
    <ligand>
        <name>Zn(2+)</name>
        <dbReference type="ChEBI" id="CHEBI:29105"/>
        <note>catalytic</note>
    </ligand>
</feature>
<proteinExistence type="inferred from homology"/>
<evidence type="ECO:0000313" key="8">
    <source>
        <dbReference type="EMBL" id="OHB12328.1"/>
    </source>
</evidence>
<comment type="function">
    <text evidence="7">Single strand-specific metallo-endoribonuclease involved in late-stage 70S ribosome quality control and in maturation of the 3' terminus of the 16S rRNA.</text>
</comment>
<reference evidence="8 9" key="1">
    <citation type="journal article" date="2016" name="Nat. Commun.">
        <title>Thousands of microbial genomes shed light on interconnected biogeochemical processes in an aquifer system.</title>
        <authorList>
            <person name="Anantharaman K."/>
            <person name="Brown C.T."/>
            <person name="Hug L.A."/>
            <person name="Sharon I."/>
            <person name="Castelle C.J."/>
            <person name="Probst A.J."/>
            <person name="Thomas B.C."/>
            <person name="Singh A."/>
            <person name="Wilkins M.J."/>
            <person name="Karaoz U."/>
            <person name="Brodie E.L."/>
            <person name="Williams K.H."/>
            <person name="Hubbard S.S."/>
            <person name="Banfield J.F."/>
        </authorList>
    </citation>
    <scope>NUCLEOTIDE SEQUENCE [LARGE SCALE GENOMIC DNA]</scope>
</reference>
<evidence type="ECO:0000256" key="5">
    <source>
        <dbReference type="ARBA" id="ARBA00022801"/>
    </source>
</evidence>
<evidence type="ECO:0000256" key="6">
    <source>
        <dbReference type="ARBA" id="ARBA00022833"/>
    </source>
</evidence>
<keyword evidence="7" id="KW-0690">Ribosome biogenesis</keyword>
<dbReference type="GO" id="GO:0005737">
    <property type="term" value="C:cytoplasm"/>
    <property type="evidence" value="ECO:0007669"/>
    <property type="project" value="UniProtKB-SubCell"/>
</dbReference>
<protein>
    <recommendedName>
        <fullName evidence="7">Endoribonuclease YbeY</fullName>
        <ecNumber evidence="7">3.1.-.-</ecNumber>
    </recommendedName>
</protein>
<evidence type="ECO:0000256" key="1">
    <source>
        <dbReference type="ARBA" id="ARBA00010875"/>
    </source>
</evidence>
<keyword evidence="7" id="KW-0698">rRNA processing</keyword>